<dbReference type="InterPro" id="IPR036249">
    <property type="entry name" value="Thioredoxin-like_sf"/>
</dbReference>
<dbReference type="Gene3D" id="3.40.30.10">
    <property type="entry name" value="Glutaredoxin"/>
    <property type="match status" value="1"/>
</dbReference>
<accession>A0A6S6S7J5</accession>
<evidence type="ECO:0000313" key="2">
    <source>
        <dbReference type="EMBL" id="CAA6801427.1"/>
    </source>
</evidence>
<gene>
    <name evidence="2" type="ORF">HELGO_WM10267</name>
</gene>
<dbReference type="InterPro" id="IPR012336">
    <property type="entry name" value="Thioredoxin-like_fold"/>
</dbReference>
<proteinExistence type="predicted"/>
<protein>
    <submittedName>
        <fullName evidence="2">Thioredoxin</fullName>
    </submittedName>
</protein>
<dbReference type="AlphaFoldDB" id="A0A6S6S7J5"/>
<organism evidence="2">
    <name type="scientific">uncultured Sulfurovum sp</name>
    <dbReference type="NCBI Taxonomy" id="269237"/>
    <lineage>
        <taxon>Bacteria</taxon>
        <taxon>Pseudomonadati</taxon>
        <taxon>Campylobacterota</taxon>
        <taxon>Epsilonproteobacteria</taxon>
        <taxon>Campylobacterales</taxon>
        <taxon>Sulfurovaceae</taxon>
        <taxon>Sulfurovum</taxon>
        <taxon>environmental samples</taxon>
    </lineage>
</organism>
<dbReference type="Pfam" id="PF13098">
    <property type="entry name" value="Thioredoxin_2"/>
    <property type="match status" value="1"/>
</dbReference>
<evidence type="ECO:0000259" key="1">
    <source>
        <dbReference type="Pfam" id="PF13098"/>
    </source>
</evidence>
<dbReference type="CDD" id="cd02947">
    <property type="entry name" value="TRX_family"/>
    <property type="match status" value="1"/>
</dbReference>
<dbReference type="SUPFAM" id="SSF52833">
    <property type="entry name" value="Thioredoxin-like"/>
    <property type="match status" value="1"/>
</dbReference>
<feature type="domain" description="Thioredoxin-like fold" evidence="1">
    <location>
        <begin position="20"/>
        <end position="103"/>
    </location>
</feature>
<reference evidence="2" key="1">
    <citation type="submission" date="2020-01" db="EMBL/GenBank/DDBJ databases">
        <authorList>
            <person name="Meier V. D."/>
            <person name="Meier V D."/>
        </authorList>
    </citation>
    <scope>NUCLEOTIDE SEQUENCE</scope>
    <source>
        <strain evidence="2">HLG_WM_MAG_05</strain>
    </source>
</reference>
<sequence>MKENQTLEVVLYADVEDKIGNGKPSIIAFGMSHCYSCLAMSKVFSEVLKEHPEYQIYSVDGQKERLILRDKYKLKLMPVQVFFDAEGNEVFRHEGAYKKAVLEIIMKKYGFGSYA</sequence>
<dbReference type="EMBL" id="CACVAU010000003">
    <property type="protein sequence ID" value="CAA6801427.1"/>
    <property type="molecule type" value="Genomic_DNA"/>
</dbReference>
<name>A0A6S6S7J5_9BACT</name>